<dbReference type="EMBL" id="MHRT01000004">
    <property type="protein sequence ID" value="OHA29481.1"/>
    <property type="molecule type" value="Genomic_DNA"/>
</dbReference>
<gene>
    <name evidence="3" type="ORF">A3F51_00385</name>
</gene>
<dbReference type="Pfam" id="PF01531">
    <property type="entry name" value="Glyco_transf_11"/>
    <property type="match status" value="1"/>
</dbReference>
<comment type="caution">
    <text evidence="3">The sequence shown here is derived from an EMBL/GenBank/DDBJ whole genome shotgun (WGS) entry which is preliminary data.</text>
</comment>
<name>A0A1G2N2L4_9BACT</name>
<keyword evidence="1" id="KW-0328">Glycosyltransferase</keyword>
<evidence type="ECO:0000256" key="2">
    <source>
        <dbReference type="ARBA" id="ARBA00022679"/>
    </source>
</evidence>
<reference evidence="3 4" key="1">
    <citation type="journal article" date="2016" name="Nat. Commun.">
        <title>Thousands of microbial genomes shed light on interconnected biogeochemical processes in an aquifer system.</title>
        <authorList>
            <person name="Anantharaman K."/>
            <person name="Brown C.T."/>
            <person name="Hug L.A."/>
            <person name="Sharon I."/>
            <person name="Castelle C.J."/>
            <person name="Probst A.J."/>
            <person name="Thomas B.C."/>
            <person name="Singh A."/>
            <person name="Wilkins M.J."/>
            <person name="Karaoz U."/>
            <person name="Brodie E.L."/>
            <person name="Williams K.H."/>
            <person name="Hubbard S.S."/>
            <person name="Banfield J.F."/>
        </authorList>
    </citation>
    <scope>NUCLEOTIDE SEQUENCE [LARGE SCALE GENOMIC DNA]</scope>
</reference>
<dbReference type="InterPro" id="IPR002516">
    <property type="entry name" value="Glyco_trans_11"/>
</dbReference>
<organism evidence="3 4">
    <name type="scientific">Candidatus Taylorbacteria bacterium RIFCSPHIGHO2_12_FULL_45_16</name>
    <dbReference type="NCBI Taxonomy" id="1802315"/>
    <lineage>
        <taxon>Bacteria</taxon>
        <taxon>Candidatus Tayloriibacteriota</taxon>
    </lineage>
</organism>
<evidence type="ECO:0000313" key="4">
    <source>
        <dbReference type="Proteomes" id="UP000178089"/>
    </source>
</evidence>
<dbReference type="Proteomes" id="UP000178089">
    <property type="component" value="Unassembled WGS sequence"/>
</dbReference>
<proteinExistence type="predicted"/>
<dbReference type="GO" id="GO:0008107">
    <property type="term" value="F:galactoside 2-alpha-L-fucosyltransferase activity"/>
    <property type="evidence" value="ECO:0007669"/>
    <property type="project" value="InterPro"/>
</dbReference>
<dbReference type="GO" id="GO:0005975">
    <property type="term" value="P:carbohydrate metabolic process"/>
    <property type="evidence" value="ECO:0007669"/>
    <property type="project" value="InterPro"/>
</dbReference>
<dbReference type="STRING" id="1802315.A3F51_00385"/>
<protein>
    <recommendedName>
        <fullName evidence="5">Alpha-1,2-fucosyltransferase</fullName>
    </recommendedName>
</protein>
<dbReference type="PANTHER" id="PTHR11927:SF9">
    <property type="entry name" value="L-FUCOSYLTRANSFERASE"/>
    <property type="match status" value="1"/>
</dbReference>
<dbReference type="CDD" id="cd11301">
    <property type="entry name" value="Fut1_Fut2_like"/>
    <property type="match status" value="1"/>
</dbReference>
<dbReference type="GO" id="GO:0016020">
    <property type="term" value="C:membrane"/>
    <property type="evidence" value="ECO:0007669"/>
    <property type="project" value="InterPro"/>
</dbReference>
<accession>A0A1G2N2L4</accession>
<keyword evidence="2" id="KW-0808">Transferase</keyword>
<dbReference type="PANTHER" id="PTHR11927">
    <property type="entry name" value="GALACTOSIDE 2-L-FUCOSYLTRANSFERASE"/>
    <property type="match status" value="1"/>
</dbReference>
<evidence type="ECO:0008006" key="5">
    <source>
        <dbReference type="Google" id="ProtNLM"/>
    </source>
</evidence>
<evidence type="ECO:0000256" key="1">
    <source>
        <dbReference type="ARBA" id="ARBA00022676"/>
    </source>
</evidence>
<sequence length="288" mass="34737">MIITRLTGRLANQMFQYAIGRALSIKNNAEFKLDLYSFKEPPYWPYTINRFNIIINPAEQKEIRWFKKYHWKKGKFWFWYNRTIADRKRYADERQFHFESWILTLKDPVYLDGNWQSEKYFKDVEDVIRKDFSLRNPLSEQSKIFEKQIGGVEAVSLHVRRDEMVSNKRINDWHGVCSVEYYNQAIAEIAKRVKHPHFFLFSDDPTWTKENIKPPLPATYMPYNADHPEEDLYLMSKCKHHIIANSTFSWWGAWLNTNKNKIVIAPKKWFNTPKMNTQDIIPETWIRI</sequence>
<dbReference type="AlphaFoldDB" id="A0A1G2N2L4"/>
<evidence type="ECO:0000313" key="3">
    <source>
        <dbReference type="EMBL" id="OHA29481.1"/>
    </source>
</evidence>